<evidence type="ECO:0000313" key="2">
    <source>
        <dbReference type="Proteomes" id="UP000612055"/>
    </source>
</evidence>
<accession>A0A835YAP5</accession>
<proteinExistence type="predicted"/>
<dbReference type="EMBL" id="JAEHOE010000006">
    <property type="protein sequence ID" value="KAG2499470.1"/>
    <property type="molecule type" value="Genomic_DNA"/>
</dbReference>
<reference evidence="1" key="1">
    <citation type="journal article" date="2020" name="bioRxiv">
        <title>Comparative genomics of Chlamydomonas.</title>
        <authorList>
            <person name="Craig R.J."/>
            <person name="Hasan A.R."/>
            <person name="Ness R.W."/>
            <person name="Keightley P.D."/>
        </authorList>
    </citation>
    <scope>NUCLEOTIDE SEQUENCE</scope>
    <source>
        <strain evidence="1">CCAP 11/70</strain>
    </source>
</reference>
<name>A0A835YAP5_9CHLO</name>
<protein>
    <submittedName>
        <fullName evidence="1">Uncharacterized protein</fullName>
    </submittedName>
</protein>
<dbReference type="PANTHER" id="PTHR45588:SF1">
    <property type="entry name" value="WW DOMAIN-CONTAINING PROTEIN"/>
    <property type="match status" value="1"/>
</dbReference>
<dbReference type="OrthoDB" id="414774at2759"/>
<organism evidence="1 2">
    <name type="scientific">Edaphochlamys debaryana</name>
    <dbReference type="NCBI Taxonomy" id="47281"/>
    <lineage>
        <taxon>Eukaryota</taxon>
        <taxon>Viridiplantae</taxon>
        <taxon>Chlorophyta</taxon>
        <taxon>core chlorophytes</taxon>
        <taxon>Chlorophyceae</taxon>
        <taxon>CS clade</taxon>
        <taxon>Chlamydomonadales</taxon>
        <taxon>Chlamydomonadales incertae sedis</taxon>
        <taxon>Edaphochlamys</taxon>
    </lineage>
</organism>
<dbReference type="Proteomes" id="UP000612055">
    <property type="component" value="Unassembled WGS sequence"/>
</dbReference>
<comment type="caution">
    <text evidence="1">The sequence shown here is derived from an EMBL/GenBank/DDBJ whole genome shotgun (WGS) entry which is preliminary data.</text>
</comment>
<dbReference type="AlphaFoldDB" id="A0A835YAP5"/>
<keyword evidence="2" id="KW-1185">Reference proteome</keyword>
<sequence>MTSVYTRPKDYAGAQPVNYLSGEDATLYKGLGNIYFNATTRKMNAMANFQLGLQLLHVFWYDLARAKFITAQQQDPRLAIAFWGEALTYKQPLWQTEDLAAAQAALVKMDKAMAMAPGTGSEPSDREKQYMAAVRKLFAANSTLQQRETQYADAMVGVCNQLGDDPDACALAALGLLGTTVSTGAYLSQDEIASIRDDANDILASALRDWEAKPHAGLLHYSTAYYDMVPMPKDPEWQSAAVRVSAQLARVAPVSSHAVHLQSHIQLRLGNWSAVISANTAAMDASAAYCTAVAAPSKVPNNTCDADNRWHALEWKLYGQTQACAFTSTAAAVGGGSMASFKTMQSVAASQKLMGPYGQWLLRTYAHVQLQSLNAYGAIGLRNATDNATAMLPPQLYDTGAIVSSTDDHFWPPHAEAHALLARVFSLTYGRTAAQQADPAAQSTVSACLVRLDAILAKQAGLNASDAFAASLNAEMVTLLTTVQLQARALVNASACAATPTDAASCGAWRPLMDQALALYATVNGSSTLPTLRIAPTPEFYGWLLAATGDQAGALQQFSDCLDQLPRRMSCLLGAARARKAQGDTASAQALYAQLQSQCAAGDAAFPPNVEARAAVVRSPPPAKRGVRRTLREVLPGSAVVAA</sequence>
<evidence type="ECO:0000313" key="1">
    <source>
        <dbReference type="EMBL" id="KAG2499470.1"/>
    </source>
</evidence>
<gene>
    <name evidence="1" type="ORF">HYH03_002417</name>
</gene>
<dbReference type="PANTHER" id="PTHR45588">
    <property type="entry name" value="TPR DOMAIN-CONTAINING PROTEIN"/>
    <property type="match status" value="1"/>
</dbReference>